<organism evidence="4 5">
    <name type="scientific">Microbacterium dauci</name>
    <dbReference type="NCBI Taxonomy" id="3048008"/>
    <lineage>
        <taxon>Bacteria</taxon>
        <taxon>Bacillati</taxon>
        <taxon>Actinomycetota</taxon>
        <taxon>Actinomycetes</taxon>
        <taxon>Micrococcales</taxon>
        <taxon>Microbacteriaceae</taxon>
        <taxon>Microbacterium</taxon>
    </lineage>
</organism>
<keyword evidence="2" id="KW-0067">ATP-binding</keyword>
<dbReference type="Proteomes" id="UP001321481">
    <property type="component" value="Unassembled WGS sequence"/>
</dbReference>
<dbReference type="Gene3D" id="3.40.50.300">
    <property type="entry name" value="P-loop containing nucleotide triphosphate hydrolases"/>
    <property type="match status" value="1"/>
</dbReference>
<feature type="domain" description="CobQ/CobB/MinD/ParA nucleotide binding" evidence="3">
    <location>
        <begin position="133"/>
        <end position="357"/>
    </location>
</feature>
<keyword evidence="1" id="KW-0547">Nucleotide-binding</keyword>
<protein>
    <recommendedName>
        <fullName evidence="3">CobQ/CobB/MinD/ParA nucleotide binding domain-containing protein</fullName>
    </recommendedName>
</protein>
<dbReference type="InterPro" id="IPR027417">
    <property type="entry name" value="P-loop_NTPase"/>
</dbReference>
<comment type="caution">
    <text evidence="4">The sequence shown here is derived from an EMBL/GenBank/DDBJ whole genome shotgun (WGS) entry which is preliminary data.</text>
</comment>
<dbReference type="InterPro" id="IPR050625">
    <property type="entry name" value="ParA/MinD_ATPase"/>
</dbReference>
<dbReference type="SUPFAM" id="SSF52540">
    <property type="entry name" value="P-loop containing nucleoside triphosphate hydrolases"/>
    <property type="match status" value="1"/>
</dbReference>
<proteinExistence type="predicted"/>
<sequence length="411" mass="42843">MKAVVAVDGRRAQDLADRLRDDAVDVRAVVAAARLAAALRDALSTPEAAELLAELSRADLLFVDVRAGSLSAELVAACDRLGVRVVPLCERVADRRLAASLGLVPRGIDDSVAKLTATESDTEVAPPTRGRVITVWGTHGSPGRTTLAVELACALAGGDRRVALVDADTHAPSLALATGLADEGPGFAAACRQAERGALTVAELTRIAASLGDVDVLTGVNRPGRWPELSAARVLAALEGCRDWVDDVVVDVAASLERDEEIVSDLVDGPRRNAATCAALEAADLVIAVVAADPVGVARFVRAWPDLRAVVGTTPVRVVVNKTRPGALGIDARGQIRRTLERYAGVSEVSFVPWDAKGTDAAMLAARPIAHVAPRSAIATAVRRLVAETLTVSASTPPSRAATRRRLARTA</sequence>
<evidence type="ECO:0000313" key="5">
    <source>
        <dbReference type="Proteomes" id="UP001321481"/>
    </source>
</evidence>
<dbReference type="RefSeq" id="WP_283714277.1">
    <property type="nucleotide sequence ID" value="NZ_JASJND010000001.1"/>
</dbReference>
<evidence type="ECO:0000256" key="2">
    <source>
        <dbReference type="ARBA" id="ARBA00022840"/>
    </source>
</evidence>
<dbReference type="InterPro" id="IPR002586">
    <property type="entry name" value="CobQ/CobB/MinD/ParA_Nub-bd_dom"/>
</dbReference>
<evidence type="ECO:0000259" key="3">
    <source>
        <dbReference type="Pfam" id="PF01656"/>
    </source>
</evidence>
<name>A0ABT6Z9X8_9MICO</name>
<dbReference type="Pfam" id="PF01656">
    <property type="entry name" value="CbiA"/>
    <property type="match status" value="1"/>
</dbReference>
<dbReference type="EMBL" id="JASJND010000001">
    <property type="protein sequence ID" value="MDJ1112972.1"/>
    <property type="molecule type" value="Genomic_DNA"/>
</dbReference>
<reference evidence="4 5" key="1">
    <citation type="submission" date="2023-05" db="EMBL/GenBank/DDBJ databases">
        <title>Microbacterium dauci sp.nov., Isolated from Carrot Rhizosphere Soil.</title>
        <authorList>
            <person name="Xiao Z."/>
            <person name="Zheng J."/>
        </authorList>
    </citation>
    <scope>NUCLEOTIDE SEQUENCE [LARGE SCALE GENOMIC DNA]</scope>
    <source>
        <strain evidence="4 5">LX3-4</strain>
    </source>
</reference>
<keyword evidence="5" id="KW-1185">Reference proteome</keyword>
<dbReference type="PANTHER" id="PTHR43384">
    <property type="entry name" value="SEPTUM SITE-DETERMINING PROTEIN MIND HOMOLOG, CHLOROPLASTIC-RELATED"/>
    <property type="match status" value="1"/>
</dbReference>
<evidence type="ECO:0000313" key="4">
    <source>
        <dbReference type="EMBL" id="MDJ1112972.1"/>
    </source>
</evidence>
<gene>
    <name evidence="4" type="ORF">QNI14_00740</name>
</gene>
<evidence type="ECO:0000256" key="1">
    <source>
        <dbReference type="ARBA" id="ARBA00022741"/>
    </source>
</evidence>
<dbReference type="PANTHER" id="PTHR43384:SF6">
    <property type="entry name" value="SEPTUM SITE-DETERMINING PROTEIN MIND HOMOLOG, CHLOROPLASTIC"/>
    <property type="match status" value="1"/>
</dbReference>
<accession>A0ABT6Z9X8</accession>